<accession>F9WJC3</accession>
<reference evidence="2" key="1">
    <citation type="submission" date="2011-07" db="EMBL/GenBank/DDBJ databases">
        <title>Divergent evolution of antigenic variation in African trypanosomes.</title>
        <authorList>
            <person name="Jackson A.P."/>
            <person name="Berry A."/>
            <person name="Allison H.C."/>
            <person name="Burton P."/>
            <person name="Anderson J."/>
            <person name="Aslett M."/>
            <person name="Brown R."/>
            <person name="Corton N."/>
            <person name="Harris D."/>
            <person name="Hauser H."/>
            <person name="Gamble J."/>
            <person name="Gilderthorp R."/>
            <person name="McQuillan J."/>
            <person name="Quail M.A."/>
            <person name="Sanders M."/>
            <person name="Van Tonder A."/>
            <person name="Ginger M.L."/>
            <person name="Donelson J.E."/>
            <person name="Field M.C."/>
            <person name="Barry J.D."/>
            <person name="Berriman M."/>
            <person name="Hertz-Fowler C."/>
        </authorList>
    </citation>
    <scope>NUCLEOTIDE SEQUENCE [LARGE SCALE GENOMIC DNA]</scope>
    <source>
        <strain evidence="2">IL3000</strain>
    </source>
</reference>
<dbReference type="EMBL" id="CAEQ01002709">
    <property type="protein sequence ID" value="CCD17427.1"/>
    <property type="molecule type" value="Genomic_DNA"/>
</dbReference>
<dbReference type="Gene3D" id="1.10.238.10">
    <property type="entry name" value="EF-hand"/>
    <property type="match status" value="1"/>
</dbReference>
<protein>
    <submittedName>
        <fullName evidence="1">WGS project CAEQ00000000 data, annotated contig 89</fullName>
    </submittedName>
</protein>
<keyword evidence="2" id="KW-1185">Reference proteome</keyword>
<name>F9WJC3_TRYCI</name>
<dbReference type="Proteomes" id="UP000000702">
    <property type="component" value="Unassembled WGS sequence"/>
</dbReference>
<dbReference type="VEuPathDB" id="TriTrypDB:TcIL3000_0_02460"/>
<proteinExistence type="predicted"/>
<dbReference type="AlphaFoldDB" id="F9WJC3"/>
<reference evidence="1 2" key="2">
    <citation type="journal article" date="2012" name="Proc. Natl. Acad. Sci. U.S.A.">
        <title>Antigenic diversity is generated by distinct evolutionary mechanisms in African trypanosome species.</title>
        <authorList>
            <person name="Jackson A.P."/>
            <person name="Berry A."/>
            <person name="Aslett M."/>
            <person name="Allison H.C."/>
            <person name="Burton P."/>
            <person name="Vavrova-Anderson J."/>
            <person name="Brown R."/>
            <person name="Browne H."/>
            <person name="Corton N."/>
            <person name="Hauser H."/>
            <person name="Gamble J."/>
            <person name="Gilderthorp R."/>
            <person name="Marcello L."/>
            <person name="McQuillan J."/>
            <person name="Otto T.D."/>
            <person name="Quail M.A."/>
            <person name="Sanders M.J."/>
            <person name="van Tonder A."/>
            <person name="Ginger M.L."/>
            <person name="Field M.C."/>
            <person name="Barry J.D."/>
            <person name="Hertz-Fowler C."/>
            <person name="Berriman M."/>
        </authorList>
    </citation>
    <scope>NUCLEOTIDE SEQUENCE [LARGE SCALE GENOMIC DNA]</scope>
    <source>
        <strain evidence="1 2">IL3000</strain>
    </source>
</reference>
<sequence>MLFQGMTGLRGMSLMLGRPNPLLFVNCHQALTGSSMIIGRRNLWNPFALPRGENTKVTTPIIGRNDLAQQHSILERANKGVVLHNERLLDACLELLSFCGGNDTTDSSDGAAGANLHEEVTSALAAVVGATLHDVGKTPAEQFDRIYEALCLPDVRANPEIQRRLLVVLEAVLPEALFRVFESEDLFTVISDDVAGRKALALFVHALIGVVDVPEGVSREELVFVYLEDVREAFPSLRKSAALMELEKDVTSIVLKSKLFTLLSKLCAEFDVEGSGRIDLSDLQQVTERVLGDKQARMFLDGVRPDKEGKICYMQLVSLLTRPPPRKRPKL</sequence>
<evidence type="ECO:0000313" key="2">
    <source>
        <dbReference type="Proteomes" id="UP000000702"/>
    </source>
</evidence>
<comment type="caution">
    <text evidence="1">The sequence shown here is derived from an EMBL/GenBank/DDBJ whole genome shotgun (WGS) entry which is preliminary data.</text>
</comment>
<evidence type="ECO:0000313" key="1">
    <source>
        <dbReference type="EMBL" id="CCD17427.1"/>
    </source>
</evidence>
<gene>
    <name evidence="1" type="ORF">TCIL3000_0_02460</name>
</gene>
<organism evidence="1 2">
    <name type="scientific">Trypanosoma congolense (strain IL3000)</name>
    <dbReference type="NCBI Taxonomy" id="1068625"/>
    <lineage>
        <taxon>Eukaryota</taxon>
        <taxon>Discoba</taxon>
        <taxon>Euglenozoa</taxon>
        <taxon>Kinetoplastea</taxon>
        <taxon>Metakinetoplastina</taxon>
        <taxon>Trypanosomatida</taxon>
        <taxon>Trypanosomatidae</taxon>
        <taxon>Trypanosoma</taxon>
        <taxon>Nannomonas</taxon>
    </lineage>
</organism>
<dbReference type="SUPFAM" id="SSF47473">
    <property type="entry name" value="EF-hand"/>
    <property type="match status" value="1"/>
</dbReference>
<dbReference type="InterPro" id="IPR011992">
    <property type="entry name" value="EF-hand-dom_pair"/>
</dbReference>
<dbReference type="OMA" id="LCAEFDQ"/>